<sequence>MVPISKHVCIFKFSLLGAYIINLSYVFFLFPILHFIFSALAVEAGFSYLSCNAVMRITIDEVHACFDWF</sequence>
<evidence type="ECO:0000313" key="2">
    <source>
        <dbReference type="EMBL" id="KAB8296138.1"/>
    </source>
</evidence>
<keyword evidence="1" id="KW-0472">Membrane</keyword>
<gene>
    <name evidence="2" type="ORF">EYC80_008928</name>
</gene>
<name>A0A5N6K1V4_MONLA</name>
<keyword evidence="1" id="KW-1133">Transmembrane helix</keyword>
<accession>A0A5N6K1V4</accession>
<keyword evidence="1" id="KW-0812">Transmembrane</keyword>
<protein>
    <submittedName>
        <fullName evidence="2">Uncharacterized protein</fullName>
    </submittedName>
</protein>
<reference evidence="2 3" key="1">
    <citation type="submission" date="2019-06" db="EMBL/GenBank/DDBJ databases">
        <title>Genome Sequence of the Brown Rot Fungal Pathogen Monilinia laxa.</title>
        <authorList>
            <person name="De Miccolis Angelini R.M."/>
            <person name="Landi L."/>
            <person name="Abate D."/>
            <person name="Pollastro S."/>
            <person name="Romanazzi G."/>
            <person name="Faretra F."/>
        </authorList>
    </citation>
    <scope>NUCLEOTIDE SEQUENCE [LARGE SCALE GENOMIC DNA]</scope>
    <source>
        <strain evidence="2 3">Mlax316</strain>
    </source>
</reference>
<comment type="caution">
    <text evidence="2">The sequence shown here is derived from an EMBL/GenBank/DDBJ whole genome shotgun (WGS) entry which is preliminary data.</text>
</comment>
<dbReference type="EMBL" id="VIGI01000009">
    <property type="protein sequence ID" value="KAB8296138.1"/>
    <property type="molecule type" value="Genomic_DNA"/>
</dbReference>
<evidence type="ECO:0000313" key="3">
    <source>
        <dbReference type="Proteomes" id="UP000326757"/>
    </source>
</evidence>
<proteinExistence type="predicted"/>
<dbReference type="AlphaFoldDB" id="A0A5N6K1V4"/>
<evidence type="ECO:0000256" key="1">
    <source>
        <dbReference type="SAM" id="Phobius"/>
    </source>
</evidence>
<organism evidence="2 3">
    <name type="scientific">Monilinia laxa</name>
    <name type="common">Brown rot fungus</name>
    <name type="synonym">Sclerotinia laxa</name>
    <dbReference type="NCBI Taxonomy" id="61186"/>
    <lineage>
        <taxon>Eukaryota</taxon>
        <taxon>Fungi</taxon>
        <taxon>Dikarya</taxon>
        <taxon>Ascomycota</taxon>
        <taxon>Pezizomycotina</taxon>
        <taxon>Leotiomycetes</taxon>
        <taxon>Helotiales</taxon>
        <taxon>Sclerotiniaceae</taxon>
        <taxon>Monilinia</taxon>
    </lineage>
</organism>
<feature type="transmembrane region" description="Helical" evidence="1">
    <location>
        <begin position="20"/>
        <end position="42"/>
    </location>
</feature>
<keyword evidence="3" id="KW-1185">Reference proteome</keyword>
<dbReference type="Proteomes" id="UP000326757">
    <property type="component" value="Unassembled WGS sequence"/>
</dbReference>